<dbReference type="NCBIfam" id="TIGR02964">
    <property type="entry name" value="xanthine_xdhC"/>
    <property type="match status" value="1"/>
</dbReference>
<proteinExistence type="predicted"/>
<dbReference type="Proteomes" id="UP001626549">
    <property type="component" value="Chromosome"/>
</dbReference>
<protein>
    <submittedName>
        <fullName evidence="4">Xanthine dehydrogenase accessory protein XdhC</fullName>
    </submittedName>
</protein>
<dbReference type="PANTHER" id="PTHR30388">
    <property type="entry name" value="ALDEHYDE OXIDOREDUCTASE MOLYBDENUM COFACTOR ASSEMBLY PROTEIN"/>
    <property type="match status" value="1"/>
</dbReference>
<accession>A0ABZ0IA27</accession>
<dbReference type="Gene3D" id="3.40.50.720">
    <property type="entry name" value="NAD(P)-binding Rossmann-like Domain"/>
    <property type="match status" value="1"/>
</dbReference>
<dbReference type="InterPro" id="IPR003777">
    <property type="entry name" value="XdhC_CoxI"/>
</dbReference>
<feature type="domain" description="XdhC- CoxI" evidence="2">
    <location>
        <begin position="19"/>
        <end position="72"/>
    </location>
</feature>
<dbReference type="RefSeq" id="WP_407326604.1">
    <property type="nucleotide sequence ID" value="NZ_CP136865.1"/>
</dbReference>
<organism evidence="4 5">
    <name type="scientific">Congregibacter brevis</name>
    <dbReference type="NCBI Taxonomy" id="3081201"/>
    <lineage>
        <taxon>Bacteria</taxon>
        <taxon>Pseudomonadati</taxon>
        <taxon>Pseudomonadota</taxon>
        <taxon>Gammaproteobacteria</taxon>
        <taxon>Cellvibrionales</taxon>
        <taxon>Halieaceae</taxon>
        <taxon>Congregibacter</taxon>
    </lineage>
</organism>
<name>A0ABZ0IA27_9GAMM</name>
<gene>
    <name evidence="4" type="primary">xdhC</name>
    <name evidence="4" type="ORF">R0137_11730</name>
</gene>
<sequence>MAPANDHWSEWVRECETLGHAYVIVTTLGVRGSTPRDAGTKMVVSKDDFRGTIGGGELEYQALERAQALLKNVQAGQWVENFPLGEKLGQCCGGSTSLLFEHFVPAVQPLYLFGAGHVGRALAPLLATLPLSVRWVDARTAEFPKVLSNGVTALHPEDPVAVVSEAPPGSYYVIMTHQHPLDYALMEAALRRQDAAYVGVIGSESKWRRFALRLQHRGLSETDISAVHCPIGLSAVPGKRPAEVAVSVAAEVIAHYHARRDTIQSNSGPGWKQLQAQLSASQTSFTNLQAVEQSVPGSTNSASEKSSKVKQ</sequence>
<dbReference type="InterPro" id="IPR052698">
    <property type="entry name" value="MoCofactor_Util/Proc"/>
</dbReference>
<reference evidence="4 5" key="1">
    <citation type="submission" date="2023-10" db="EMBL/GenBank/DDBJ databases">
        <title>Two novel species belonging to the OM43/NOR5 clade.</title>
        <authorList>
            <person name="Park M."/>
        </authorList>
    </citation>
    <scope>NUCLEOTIDE SEQUENCE [LARGE SCALE GENOMIC DNA]</scope>
    <source>
        <strain evidence="4 5">IMCC45268</strain>
    </source>
</reference>
<dbReference type="Pfam" id="PF13478">
    <property type="entry name" value="XdhC_C"/>
    <property type="match status" value="1"/>
</dbReference>
<dbReference type="Pfam" id="PF02625">
    <property type="entry name" value="XdhC_CoxI"/>
    <property type="match status" value="1"/>
</dbReference>
<evidence type="ECO:0000259" key="3">
    <source>
        <dbReference type="Pfam" id="PF13478"/>
    </source>
</evidence>
<evidence type="ECO:0000259" key="2">
    <source>
        <dbReference type="Pfam" id="PF02625"/>
    </source>
</evidence>
<evidence type="ECO:0000256" key="1">
    <source>
        <dbReference type="SAM" id="MobiDB-lite"/>
    </source>
</evidence>
<feature type="region of interest" description="Disordered" evidence="1">
    <location>
        <begin position="291"/>
        <end position="311"/>
    </location>
</feature>
<evidence type="ECO:0000313" key="4">
    <source>
        <dbReference type="EMBL" id="WOJ95912.1"/>
    </source>
</evidence>
<dbReference type="InterPro" id="IPR027051">
    <property type="entry name" value="XdhC_Rossmann_dom"/>
</dbReference>
<dbReference type="InterPro" id="IPR014308">
    <property type="entry name" value="Xanthine_DH_XdhC"/>
</dbReference>
<feature type="compositionally biased region" description="Polar residues" evidence="1">
    <location>
        <begin position="291"/>
        <end position="304"/>
    </location>
</feature>
<evidence type="ECO:0000313" key="5">
    <source>
        <dbReference type="Proteomes" id="UP001626549"/>
    </source>
</evidence>
<dbReference type="PANTHER" id="PTHR30388:SF6">
    <property type="entry name" value="XANTHINE DEHYDROGENASE SUBUNIT A-RELATED"/>
    <property type="match status" value="1"/>
</dbReference>
<keyword evidence="5" id="KW-1185">Reference proteome</keyword>
<dbReference type="EMBL" id="CP136865">
    <property type="protein sequence ID" value="WOJ95912.1"/>
    <property type="molecule type" value="Genomic_DNA"/>
</dbReference>
<feature type="domain" description="XdhC Rossmann" evidence="3">
    <location>
        <begin position="110"/>
        <end position="252"/>
    </location>
</feature>